<keyword evidence="1" id="KW-0732">Signal</keyword>
<accession>A0A0G0R1V1</accession>
<dbReference type="AlphaFoldDB" id="A0A0G0R1V1"/>
<dbReference type="Gene3D" id="1.10.101.10">
    <property type="entry name" value="PGBD-like superfamily/PGBD"/>
    <property type="match status" value="1"/>
</dbReference>
<dbReference type="Pfam" id="PF01471">
    <property type="entry name" value="PG_binding_1"/>
    <property type="match status" value="1"/>
</dbReference>
<dbReference type="InterPro" id="IPR002477">
    <property type="entry name" value="Peptidoglycan-bd-like"/>
</dbReference>
<reference evidence="3 4" key="1">
    <citation type="journal article" date="2015" name="Nature">
        <title>rRNA introns, odd ribosomes, and small enigmatic genomes across a large radiation of phyla.</title>
        <authorList>
            <person name="Brown C.T."/>
            <person name="Hug L.A."/>
            <person name="Thomas B.C."/>
            <person name="Sharon I."/>
            <person name="Castelle C.J."/>
            <person name="Singh A."/>
            <person name="Wilkins M.J."/>
            <person name="Williams K.H."/>
            <person name="Banfield J.F."/>
        </authorList>
    </citation>
    <scope>NUCLEOTIDE SEQUENCE [LARGE SCALE GENOMIC DNA]</scope>
</reference>
<dbReference type="Proteomes" id="UP000034301">
    <property type="component" value="Unassembled WGS sequence"/>
</dbReference>
<feature type="signal peptide" evidence="1">
    <location>
        <begin position="1"/>
        <end position="27"/>
    </location>
</feature>
<protein>
    <submittedName>
        <fullName evidence="3">Cell wall-associated hydrolase, invasion-associated protein</fullName>
    </submittedName>
</protein>
<dbReference type="GO" id="GO:0016787">
    <property type="term" value="F:hydrolase activity"/>
    <property type="evidence" value="ECO:0007669"/>
    <property type="project" value="UniProtKB-KW"/>
</dbReference>
<feature type="domain" description="Peptidoglycan binding-like" evidence="2">
    <location>
        <begin position="763"/>
        <end position="819"/>
    </location>
</feature>
<feature type="chain" id="PRO_5002534198" evidence="1">
    <location>
        <begin position="28"/>
        <end position="824"/>
    </location>
</feature>
<evidence type="ECO:0000313" key="3">
    <source>
        <dbReference type="EMBL" id="KKR43681.1"/>
    </source>
</evidence>
<dbReference type="InterPro" id="IPR036365">
    <property type="entry name" value="PGBD-like_sf"/>
</dbReference>
<keyword evidence="3" id="KW-0378">Hydrolase</keyword>
<evidence type="ECO:0000313" key="4">
    <source>
        <dbReference type="Proteomes" id="UP000034301"/>
    </source>
</evidence>
<dbReference type="SUPFAM" id="SSF47090">
    <property type="entry name" value="PGBD-like"/>
    <property type="match status" value="1"/>
</dbReference>
<dbReference type="EMBL" id="LBYC01000002">
    <property type="protein sequence ID" value="KKR43681.1"/>
    <property type="molecule type" value="Genomic_DNA"/>
</dbReference>
<evidence type="ECO:0000256" key="1">
    <source>
        <dbReference type="SAM" id="SignalP"/>
    </source>
</evidence>
<organism evidence="3 4">
    <name type="scientific">Candidatus Nomurabacteria bacterium GW2011_GWF2_40_12</name>
    <dbReference type="NCBI Taxonomy" id="1618776"/>
    <lineage>
        <taxon>Bacteria</taxon>
        <taxon>Candidatus Nomuraibacteriota</taxon>
    </lineage>
</organism>
<comment type="caution">
    <text evidence="3">The sequence shown here is derived from an EMBL/GenBank/DDBJ whole genome shotgun (WGS) entry which is preliminary data.</text>
</comment>
<evidence type="ECO:0000259" key="2">
    <source>
        <dbReference type="Pfam" id="PF01471"/>
    </source>
</evidence>
<sequence>MRNFTKILVVPILGIFSLFVFSTYVNAASTGSALCSVTPASGSIAQNGELSFIVNSNVPSTSSDYVYVSATNFSNGLYSDLGPGKVIPVGSSSVNFKVYAQNFAEAGGQTFKVNCSKGAPVGGSPGGGAPEVLDIATISLNVTGVATGGGFSGSTDCSIPDISLPPNSSAVLNFKLPTSTMPIVSGLIEIAGISNNPNISVAPLFPNIKISGGRWNGNSQIVVKTGPNFSGGSYTVTSDIFETECATIGNITLPVINNSLGKVKLTEVEALNPLIFPESGCIQANMYGTGSGGGCRYGFSGVNGLKVIDYAGSSPILFGGDLMRSTYSRITPTSFTLIDPMNPVFSNSGVVTVSSDSVRGEHGMTTPVLSAISKDGKYSAVKTNYGVLAIRTPTKGKTVLNGDFLDSSSFMDIVKYNSNYLLLYDRGVMNITNPDDIEAPIPDGFPNFNDYEFFGKKMILGDGSYIAVSAHDDTGHIQPPNNDILLFSINEPEPIAKLSMPAGHEKINFHGDAKISFPGGIYIFTLGSSGVNLFKLEYINKKITWVIKDASYSEYTSKYGRFFDATLSGFDMGNGNIGLISFNTKGIQAFLFSDIASGKWIDILVNSPKPVVNELGNVLVENGGAGSFSKDGITYVYTSRNSGAGQNINVWKFEPYTFSNTGGSNTGGNTGGTPVYPTPPTTNEDANCPGGTVYETSAGKLCVTTSGGVTTTTEYNFGGTPIQGCSAGDTYDSLTGKKCNKNIEFMGPPIYNFGTTTLRSGSTGEAVRELQRFLNNKLNLGLVIDGKLGPKTIAVIKKWQSDNGLVSDGLVGAKTKALMNAVAE</sequence>
<name>A0A0G0R1V1_9BACT</name>
<gene>
    <name evidence="3" type="ORF">UT78_C0002G0031</name>
</gene>
<dbReference type="InterPro" id="IPR036366">
    <property type="entry name" value="PGBDSf"/>
</dbReference>
<proteinExistence type="predicted"/>